<feature type="non-terminal residue" evidence="1">
    <location>
        <position position="154"/>
    </location>
</feature>
<name>A0A8J9V7D9_9NEOP</name>
<reference evidence="1" key="1">
    <citation type="submission" date="2021-12" db="EMBL/GenBank/DDBJ databases">
        <authorList>
            <person name="Martin H S."/>
        </authorList>
    </citation>
    <scope>NUCLEOTIDE SEQUENCE</scope>
</reference>
<accession>A0A8J9V7D9</accession>
<protein>
    <submittedName>
        <fullName evidence="1">Uncharacterized protein</fullName>
    </submittedName>
</protein>
<dbReference type="EMBL" id="OV170226">
    <property type="protein sequence ID" value="CAH0726602.1"/>
    <property type="molecule type" value="Genomic_DNA"/>
</dbReference>
<dbReference type="OrthoDB" id="7443701at2759"/>
<evidence type="ECO:0000313" key="2">
    <source>
        <dbReference type="Proteomes" id="UP000838878"/>
    </source>
</evidence>
<dbReference type="AlphaFoldDB" id="A0A8J9V7D9"/>
<proteinExistence type="predicted"/>
<keyword evidence="2" id="KW-1185">Reference proteome</keyword>
<evidence type="ECO:0000313" key="1">
    <source>
        <dbReference type="EMBL" id="CAH0726602.1"/>
    </source>
</evidence>
<sequence length="154" mass="17598">MNNYNKRVYKRPKNKTLATTNPNFNFENVQRVTQEGEAQEPQFALLAKDSEWINIFPNSPIDKQSCSRSDGEEVLHVDSEDRPQTQPIALMFPGLSQKHPEMLEGIVNKVMSTTEITKHLVGQKANFACMKKVGRLIPIDKVRGERVRGSYIHM</sequence>
<organism evidence="1 2">
    <name type="scientific">Brenthis ino</name>
    <name type="common">lesser marbled fritillary</name>
    <dbReference type="NCBI Taxonomy" id="405034"/>
    <lineage>
        <taxon>Eukaryota</taxon>
        <taxon>Metazoa</taxon>
        <taxon>Ecdysozoa</taxon>
        <taxon>Arthropoda</taxon>
        <taxon>Hexapoda</taxon>
        <taxon>Insecta</taxon>
        <taxon>Pterygota</taxon>
        <taxon>Neoptera</taxon>
        <taxon>Endopterygota</taxon>
        <taxon>Lepidoptera</taxon>
        <taxon>Glossata</taxon>
        <taxon>Ditrysia</taxon>
        <taxon>Papilionoidea</taxon>
        <taxon>Nymphalidae</taxon>
        <taxon>Heliconiinae</taxon>
        <taxon>Argynnini</taxon>
        <taxon>Brenthis</taxon>
    </lineage>
</organism>
<gene>
    <name evidence="1" type="ORF">BINO364_LOCUS12044</name>
</gene>
<dbReference type="Proteomes" id="UP000838878">
    <property type="component" value="Chromosome 6"/>
</dbReference>